<organism evidence="4">
    <name type="scientific">Echinostoma caproni</name>
    <dbReference type="NCBI Taxonomy" id="27848"/>
    <lineage>
        <taxon>Eukaryota</taxon>
        <taxon>Metazoa</taxon>
        <taxon>Spiralia</taxon>
        <taxon>Lophotrochozoa</taxon>
        <taxon>Platyhelminthes</taxon>
        <taxon>Trematoda</taxon>
        <taxon>Digenea</taxon>
        <taxon>Plagiorchiida</taxon>
        <taxon>Echinostomata</taxon>
        <taxon>Echinostomatoidea</taxon>
        <taxon>Echinostomatidae</taxon>
        <taxon>Echinostoma</taxon>
    </lineage>
</organism>
<dbReference type="AlphaFoldDB" id="A0A183ADX1"/>
<dbReference type="EMBL" id="UZAN01042001">
    <property type="protein sequence ID" value="VDP74685.1"/>
    <property type="molecule type" value="Genomic_DNA"/>
</dbReference>
<reference evidence="2 3" key="2">
    <citation type="submission" date="2018-11" db="EMBL/GenBank/DDBJ databases">
        <authorList>
            <consortium name="Pathogen Informatics"/>
        </authorList>
    </citation>
    <scope>NUCLEOTIDE SEQUENCE [LARGE SCALE GENOMIC DNA]</scope>
    <source>
        <strain evidence="2 3">Egypt</strain>
    </source>
</reference>
<name>A0A183ADX1_9TREM</name>
<feature type="compositionally biased region" description="Acidic residues" evidence="1">
    <location>
        <begin position="351"/>
        <end position="363"/>
    </location>
</feature>
<reference evidence="4" key="1">
    <citation type="submission" date="2016-06" db="UniProtKB">
        <authorList>
            <consortium name="WormBaseParasite"/>
        </authorList>
    </citation>
    <scope>IDENTIFICATION</scope>
</reference>
<accession>A0A183ADX1</accession>
<proteinExistence type="predicted"/>
<sequence>MQELYKAGIKDTRLKAPTVKRWNDVSERRRRLIEQACTTGNRQSVAEHLTKSSVSRTRRNTHGRRGTVLSVLHVAQGIDALSYQSSEGGGHSMASSLISGKSSRPRSMVFESMRSSNEVEIGQEVGVESALPVPDTDPVFPSPKGLTQDVTPIASGKYNNHSPAESGSRYSASYHHVRSKSKTTVPSQSPIRFGIQQMPDSGEKYVLITDRFSPTTLSNACSLNELSTGSASRVTRALSNDLRHPKSKAPEDHRGFSLAPPLSTPALSTKEHSPGPTSLPPRSHTASPRVSVAPQRPEQSPVVHHLQNALLENQALIDSLTSDDRMDVSSDFGSHDLVHSNKDFYQLTSQSEEDFVSDSDPAETDPGACPSTARADSTTRKSVTGVSATKSKHTVSIQPISSAPSHRTPSSTVTAIMPGDVTTSGDL</sequence>
<gene>
    <name evidence="2" type="ORF">ECPE_LOCUS5156</name>
</gene>
<dbReference type="Proteomes" id="UP000272942">
    <property type="component" value="Unassembled WGS sequence"/>
</dbReference>
<evidence type="ECO:0000313" key="3">
    <source>
        <dbReference type="Proteomes" id="UP000272942"/>
    </source>
</evidence>
<feature type="compositionally biased region" description="Basic and acidic residues" evidence="1">
    <location>
        <begin position="242"/>
        <end position="255"/>
    </location>
</feature>
<dbReference type="OrthoDB" id="10029904at2759"/>
<protein>
    <submittedName>
        <fullName evidence="4">LEM domain-containing protein</fullName>
    </submittedName>
</protein>
<evidence type="ECO:0000256" key="1">
    <source>
        <dbReference type="SAM" id="MobiDB-lite"/>
    </source>
</evidence>
<feature type="region of interest" description="Disordered" evidence="1">
    <location>
        <begin position="242"/>
        <end position="301"/>
    </location>
</feature>
<keyword evidence="3" id="KW-1185">Reference proteome</keyword>
<feature type="region of interest" description="Disordered" evidence="1">
    <location>
        <begin position="350"/>
        <end position="427"/>
    </location>
</feature>
<evidence type="ECO:0000313" key="4">
    <source>
        <dbReference type="WBParaSite" id="ECPE_0000516801-mRNA-1"/>
    </source>
</evidence>
<feature type="compositionally biased region" description="Polar residues" evidence="1">
    <location>
        <begin position="374"/>
        <end position="414"/>
    </location>
</feature>
<evidence type="ECO:0000313" key="2">
    <source>
        <dbReference type="EMBL" id="VDP74685.1"/>
    </source>
</evidence>
<dbReference type="WBParaSite" id="ECPE_0000516801-mRNA-1">
    <property type="protein sequence ID" value="ECPE_0000516801-mRNA-1"/>
    <property type="gene ID" value="ECPE_0000516801"/>
</dbReference>